<dbReference type="AlphaFoldDB" id="A0A1A9WJA9"/>
<protein>
    <submittedName>
        <fullName evidence="2">Uncharacterized protein</fullName>
    </submittedName>
</protein>
<sequence length="107" mass="12221">MRKLYAQIYYNRISYVIDSKAYTFIRIRIIITIIVLSIKDSSILDKKFSNAYNEDKLVDIYAINESVKMSCCPAVITIFCVFNLTTIPKGGITALQLRRKVESLSTA</sequence>
<reference evidence="2" key="2">
    <citation type="submission" date="2020-05" db="UniProtKB">
        <authorList>
            <consortium name="EnsemblMetazoa"/>
        </authorList>
    </citation>
    <scope>IDENTIFICATION</scope>
    <source>
        <strain evidence="2">IAEA</strain>
    </source>
</reference>
<name>A0A1A9WJA9_9MUSC</name>
<organism evidence="2 3">
    <name type="scientific">Glossina brevipalpis</name>
    <dbReference type="NCBI Taxonomy" id="37001"/>
    <lineage>
        <taxon>Eukaryota</taxon>
        <taxon>Metazoa</taxon>
        <taxon>Ecdysozoa</taxon>
        <taxon>Arthropoda</taxon>
        <taxon>Hexapoda</taxon>
        <taxon>Insecta</taxon>
        <taxon>Pterygota</taxon>
        <taxon>Neoptera</taxon>
        <taxon>Endopterygota</taxon>
        <taxon>Diptera</taxon>
        <taxon>Brachycera</taxon>
        <taxon>Muscomorpha</taxon>
        <taxon>Hippoboscoidea</taxon>
        <taxon>Glossinidae</taxon>
        <taxon>Glossina</taxon>
    </lineage>
</organism>
<reference evidence="3" key="1">
    <citation type="submission" date="2014-03" db="EMBL/GenBank/DDBJ databases">
        <authorList>
            <person name="Aksoy S."/>
            <person name="Warren W."/>
            <person name="Wilson R.K."/>
        </authorList>
    </citation>
    <scope>NUCLEOTIDE SEQUENCE [LARGE SCALE GENOMIC DNA]</scope>
    <source>
        <strain evidence="3">IAEA</strain>
    </source>
</reference>
<dbReference type="VEuPathDB" id="VectorBase:GBRI021866"/>
<keyword evidence="1" id="KW-0812">Transmembrane</keyword>
<keyword evidence="1" id="KW-0472">Membrane</keyword>
<feature type="transmembrane region" description="Helical" evidence="1">
    <location>
        <begin position="21"/>
        <end position="38"/>
    </location>
</feature>
<dbReference type="EnsemblMetazoa" id="GBRI021866-RA">
    <property type="protein sequence ID" value="GBRI021866-PA"/>
    <property type="gene ID" value="GBRI021866"/>
</dbReference>
<evidence type="ECO:0000313" key="3">
    <source>
        <dbReference type="Proteomes" id="UP000091820"/>
    </source>
</evidence>
<accession>A0A1A9WJA9</accession>
<evidence type="ECO:0000256" key="1">
    <source>
        <dbReference type="SAM" id="Phobius"/>
    </source>
</evidence>
<proteinExistence type="predicted"/>
<evidence type="ECO:0000313" key="2">
    <source>
        <dbReference type="EnsemblMetazoa" id="GBRI021866-PA"/>
    </source>
</evidence>
<keyword evidence="1" id="KW-1133">Transmembrane helix</keyword>
<dbReference type="Proteomes" id="UP000091820">
    <property type="component" value="Unassembled WGS sequence"/>
</dbReference>
<keyword evidence="3" id="KW-1185">Reference proteome</keyword>